<dbReference type="Gene3D" id="2.60.40.10">
    <property type="entry name" value="Immunoglobulins"/>
    <property type="match status" value="9"/>
</dbReference>
<gene>
    <name evidence="3" type="ORF">GCM10022410_20230</name>
</gene>
<evidence type="ECO:0000256" key="1">
    <source>
        <dbReference type="SAM" id="MobiDB-lite"/>
    </source>
</evidence>
<evidence type="ECO:0000313" key="4">
    <source>
        <dbReference type="Proteomes" id="UP001501734"/>
    </source>
</evidence>
<dbReference type="NCBIfam" id="NF006968">
    <property type="entry name" value="PRK09441.1-1"/>
    <property type="match status" value="1"/>
</dbReference>
<feature type="compositionally biased region" description="Polar residues" evidence="1">
    <location>
        <begin position="1998"/>
        <end position="2012"/>
    </location>
</feature>
<proteinExistence type="predicted"/>
<dbReference type="Gene3D" id="2.60.40.1180">
    <property type="entry name" value="Golgi alpha-mannosidase II"/>
    <property type="match status" value="1"/>
</dbReference>
<dbReference type="InterPro" id="IPR013783">
    <property type="entry name" value="Ig-like_fold"/>
</dbReference>
<feature type="region of interest" description="Disordered" evidence="1">
    <location>
        <begin position="1068"/>
        <end position="1087"/>
    </location>
</feature>
<dbReference type="InterPro" id="IPR015237">
    <property type="entry name" value="Alpha-amylase_C_pro"/>
</dbReference>
<dbReference type="NCBIfam" id="NF006969">
    <property type="entry name" value="PRK09441.1-2"/>
    <property type="match status" value="1"/>
</dbReference>
<comment type="caution">
    <text evidence="3">The sequence shown here is derived from an EMBL/GenBank/DDBJ whole genome shotgun (WGS) entry which is preliminary data.</text>
</comment>
<feature type="compositionally biased region" description="Polar residues" evidence="1">
    <location>
        <begin position="612"/>
        <end position="621"/>
    </location>
</feature>
<name>A0ABP7VWU8_9BACI</name>
<dbReference type="CDD" id="cd00063">
    <property type="entry name" value="FN3"/>
    <property type="match status" value="4"/>
</dbReference>
<dbReference type="SMART" id="SM00060">
    <property type="entry name" value="FN3"/>
    <property type="match status" value="4"/>
</dbReference>
<dbReference type="CDD" id="cd11318">
    <property type="entry name" value="AmyAc_bac_fung_AmyA"/>
    <property type="match status" value="1"/>
</dbReference>
<protein>
    <recommendedName>
        <fullName evidence="2">Fibronectin type-III domain-containing protein</fullName>
    </recommendedName>
</protein>
<dbReference type="SMART" id="SM00642">
    <property type="entry name" value="Aamy"/>
    <property type="match status" value="2"/>
</dbReference>
<dbReference type="EMBL" id="BAABDL010000113">
    <property type="protein sequence ID" value="GAA4075153.1"/>
    <property type="molecule type" value="Genomic_DNA"/>
</dbReference>
<accession>A0ABP7VWU8</accession>
<dbReference type="InterPro" id="IPR017853">
    <property type="entry name" value="GH"/>
</dbReference>
<dbReference type="InterPro" id="IPR005085">
    <property type="entry name" value="CBM25"/>
</dbReference>
<dbReference type="InterPro" id="IPR003961">
    <property type="entry name" value="FN3_dom"/>
</dbReference>
<dbReference type="Pfam" id="PF09154">
    <property type="entry name" value="Alpha-amy_C_pro"/>
    <property type="match status" value="1"/>
</dbReference>
<dbReference type="SUPFAM" id="SSF51011">
    <property type="entry name" value="Glycosyl hydrolase domain"/>
    <property type="match status" value="1"/>
</dbReference>
<dbReference type="PROSITE" id="PS50853">
    <property type="entry name" value="FN3"/>
    <property type="match status" value="4"/>
</dbReference>
<feature type="domain" description="Fibronectin type-III" evidence="2">
    <location>
        <begin position="2000"/>
        <end position="2087"/>
    </location>
</feature>
<dbReference type="SUPFAM" id="SSF51445">
    <property type="entry name" value="(Trans)glycosidases"/>
    <property type="match status" value="2"/>
</dbReference>
<sequence length="2385" mass="265130">MKLSKRVKRKFMRMASMFLCFVILLPMFDGVLVSAKGLMTSQPAPTTEEVPINGTIMQYFEWYLPDDGQHWDRLGEDAEHLNDIGITSVWIPPAYKGHVGTSDVGYGVYDFYDLGEFNQKGTVRTKYGTKQQLQDAVAELHSNDVQVYGDVVVNHLMGADASESVRAVEVNPHNRNQDISGEFNHSAWTVFNYDGRNNAHSSFKWRAEHFDGVDDWGRIYRFADKNWDWEVSTELGNYDYLMGADLDFDHPDVVEEIKNWGVWYTEEIGLDGFRLDAVKHIKYEFMRDFVNHVRAETGKEMFTVGEFIGGLGDLQRYLDVVDHNMSLFDFPLRNNFAEASSSNGNFDMRQLSNNTLVGSNPAHAVTFVENHDTQPDRDDAHGAPVLDWFKPLAYAYILTREEGYPKVFYGDYYGTNGTNGNDIAPLRDQLDPLLLARKNNAYGTQHDYLDDADLIGWTREGHPSKPGSGLATVMTNRSGGTKNMYVGTQHAGSTWVDTTGNVQSSVTIDSSGHGNFSVRDGSVSVWVPEYDGSQHDELPTTPENLRATTSDSDVELNWNASSDDNGVTNYEVYRNNTLIAEPINPHYIDQGVQSNTTYNYRVRAVDTAGQRSGFSSTVTVKTSDSEDDDDDDPIDIPDPTELENKPFSWDNANVYFVLTDRFYNGNTSNDNSYGRPQRDAWGSNIGTFHGGDIKGLTQKLEEGYFTELGTNAIWITAPWEQIHGWVGGGSEGDFAHYAYHGYYGLDFTAMDQNMGTIDEMREFVDLAHSLGIRVVLDIVMNHVGYPTIVDMHDFGFGDPGGLNRDWTPDPNQGEDWHTHNDIMNKDNEEAWANWWGSDWIRADETAGYDNCGGCEITMCLSFLPDIKTETTSGVDLPPILRNKWNDQSSGYEDWLVPAAEPYRQELNVAPKDYMIKWLTSWVEEFGIDGFRVDTAKHVEIDRWAELKDEAERALQTWRENNPDKPGANWDDDFWMTAEVFGHGLGRSEYFDHGFDSVINFEFQNANMNDLEGLFSRYANSINNDPDFNMLSYISSHDTHLYDRNELIQAGTALLLLPGGIQTFYGDETARPLGDGGSDPEQGTRSSMNWDDINEEVLSHWQKLGQFRNNHIAVGAGEHQQLASSPYTFSRVYESDELIDEVVIAVGAQGTTAVTVEGIFEDGTVVRDAYTGNETTVTNGTASFAAGNQGIILIENTAEPVTNLPIVSASPDSHSFRSDEITITLNLDRAESGKYTLDGSNPEDGIAFTDGEELTIGADMEFDEVVTLRLYAENENGTRTRSYTYRKLDPDAVLEVYFQKPADWGTPQIYYYDTLPEETEVTWNTAPTMTQVEGDWYVYIFENAQSANILFKDSSGRQIPGPNEPGLLVENVGWYDGQRWLDSDPFESDPKDPATTPENLRGIAVTETTVTLQWDRSDGHVVEYEVLRDGDVVGTTAQTTYTDQDLNPDTTYTYSVVAVGDGGQRSTPSEVVEVTTFEENQEDKEPAETPENLRLADVTESTVTINWNVSNGYVTGYEILRDGIVVGETSETTFTDTGLDPATTYTYAVVALGDADQKSEASEELEVTTQEELEGNYVTVYYKHGFDTPHMHYRPEGGEWTTVPGVRMEESEIAGYSKLSVDIGEAAKLEVAFNNGRGAWDSDNENNYLFEPGVHTYVPSHHGRGDIIPGKPDLPIEGNKVTIYYQNGFDTPHVHYRPEGGNWTDVPGLPMEDSEYAGYSKLTIDIGQARRAEVAFNNGHGAWDSDNENNYFFEIGDNTYIPGHNGSRGDVYQGKPTPPGEGNKVTIYYERGFDTPHVHYRPEGGTWTNAPGIKMEESEVAGYSKVTLDIGRATRAEVAFNDGRGAWDSDHERNYQFEIGDNTYIPGENGARGDVYQGKPTPVEEGNKVTIYYERGFDTPHVHYRPEGGTWTNAPGLAMEDSEFAGYSEITLDIGNATRVEVAFNDGRGAWDSDNERNYFFVVGNNTYEPGINGAPGQVKQGELPYGEDEPGDIEEPDQTSPSRPTNLSATATENTVSLSWTASTDNIEVAGYRVYRDGEEVGVTGTTTYTDVGLTAETSYSYEVQAYDTSNNSSALSDEIVIKTSKESVVEPGGDLPYSTNPSFGKKVSTPITIDGVNDGEWTDDMLIAIGMAGDDPRTLGENWSMHETPMDLSHLWAAWDDEYLYLAWQYVDVTDVIDPANAGSSAGTPISSMDMPQTIAIDTIPGQGASLDMWGKNGGETLWGGPDLPDYQLNLASNMWHSGFISRAVDGVFPVDDEGVDYRTGEDAGIEAAFSAGKGYNELWGVFDADNANDPSKLVEFLELGHDPTRDTFYEVKIPLSAIGNPDIENQGLGVMIHQGEFSAMDTLPNDPATSDTIGVSESNSPLEWQDIDLFTVPFARIGQ</sequence>
<dbReference type="Pfam" id="PF16738">
    <property type="entry name" value="CBM26"/>
    <property type="match status" value="1"/>
</dbReference>
<keyword evidence="4" id="KW-1185">Reference proteome</keyword>
<dbReference type="Gene3D" id="2.40.30.140">
    <property type="match status" value="1"/>
</dbReference>
<feature type="compositionally biased region" description="Acidic residues" evidence="1">
    <location>
        <begin position="1985"/>
        <end position="1997"/>
    </location>
</feature>
<dbReference type="SUPFAM" id="SSF49265">
    <property type="entry name" value="Fibronectin type III"/>
    <property type="match status" value="3"/>
</dbReference>
<dbReference type="PANTHER" id="PTHR10357">
    <property type="entry name" value="ALPHA-AMYLASE FAMILY MEMBER"/>
    <property type="match status" value="1"/>
</dbReference>
<dbReference type="Pfam" id="PF03423">
    <property type="entry name" value="CBM_25"/>
    <property type="match status" value="4"/>
</dbReference>
<feature type="domain" description="Fibronectin type-III" evidence="2">
    <location>
        <begin position="1395"/>
        <end position="1478"/>
    </location>
</feature>
<reference evidence="4" key="1">
    <citation type="journal article" date="2019" name="Int. J. Syst. Evol. Microbiol.">
        <title>The Global Catalogue of Microorganisms (GCM) 10K type strain sequencing project: providing services to taxonomists for standard genome sequencing and annotation.</title>
        <authorList>
            <consortium name="The Broad Institute Genomics Platform"/>
            <consortium name="The Broad Institute Genome Sequencing Center for Infectious Disease"/>
            <person name="Wu L."/>
            <person name="Ma J."/>
        </authorList>
    </citation>
    <scope>NUCLEOTIDE SEQUENCE [LARGE SCALE GENOMIC DNA]</scope>
    <source>
        <strain evidence="4">JCM 17250</strain>
    </source>
</reference>
<feature type="domain" description="Fibronectin type-III" evidence="2">
    <location>
        <begin position="1488"/>
        <end position="1571"/>
    </location>
</feature>
<dbReference type="Pfam" id="PF00128">
    <property type="entry name" value="Alpha-amylase"/>
    <property type="match status" value="2"/>
</dbReference>
<dbReference type="RefSeq" id="WP_425549079.1">
    <property type="nucleotide sequence ID" value="NZ_BAABDL010000113.1"/>
</dbReference>
<feature type="domain" description="Fibronectin type-III" evidence="2">
    <location>
        <begin position="538"/>
        <end position="625"/>
    </location>
</feature>
<evidence type="ECO:0000259" key="2">
    <source>
        <dbReference type="PROSITE" id="PS50853"/>
    </source>
</evidence>
<feature type="region of interest" description="Disordered" evidence="1">
    <location>
        <begin position="1969"/>
        <end position="2012"/>
    </location>
</feature>
<feature type="region of interest" description="Disordered" evidence="1">
    <location>
        <begin position="612"/>
        <end position="645"/>
    </location>
</feature>
<dbReference type="Gene3D" id="3.20.20.80">
    <property type="entry name" value="Glycosidases"/>
    <property type="match status" value="3"/>
</dbReference>
<organism evidence="3 4">
    <name type="scientific">Amphibacillus indicireducens</name>
    <dbReference type="NCBI Taxonomy" id="1076330"/>
    <lineage>
        <taxon>Bacteria</taxon>
        <taxon>Bacillati</taxon>
        <taxon>Bacillota</taxon>
        <taxon>Bacilli</taxon>
        <taxon>Bacillales</taxon>
        <taxon>Bacillaceae</taxon>
        <taxon>Amphibacillus</taxon>
    </lineage>
</organism>
<dbReference type="Pfam" id="PF00041">
    <property type="entry name" value="fn3"/>
    <property type="match status" value="3"/>
</dbReference>
<dbReference type="InterPro" id="IPR031965">
    <property type="entry name" value="CBM26"/>
</dbReference>
<feature type="compositionally biased region" description="Acidic residues" evidence="1">
    <location>
        <begin position="625"/>
        <end position="641"/>
    </location>
</feature>
<dbReference type="InterPro" id="IPR006047">
    <property type="entry name" value="GH13_cat_dom"/>
</dbReference>
<dbReference type="SMART" id="SM01066">
    <property type="entry name" value="CBM_25"/>
    <property type="match status" value="4"/>
</dbReference>
<dbReference type="InterPro" id="IPR013780">
    <property type="entry name" value="Glyco_hydro_b"/>
</dbReference>
<dbReference type="Proteomes" id="UP001501734">
    <property type="component" value="Unassembled WGS sequence"/>
</dbReference>
<dbReference type="InterPro" id="IPR036116">
    <property type="entry name" value="FN3_sf"/>
</dbReference>
<evidence type="ECO:0000313" key="3">
    <source>
        <dbReference type="EMBL" id="GAA4075153.1"/>
    </source>
</evidence>
<dbReference type="PANTHER" id="PTHR10357:SF209">
    <property type="entry name" value="PERIPLASMIC ALPHA-AMYLASE"/>
    <property type="match status" value="1"/>
</dbReference>